<feature type="domain" description="LptD C-terminal" evidence="2">
    <location>
        <begin position="262"/>
        <end position="600"/>
    </location>
</feature>
<dbReference type="InterPro" id="IPR007543">
    <property type="entry name" value="LptD_C"/>
</dbReference>
<dbReference type="Pfam" id="PF04453">
    <property type="entry name" value="LptD"/>
    <property type="match status" value="1"/>
</dbReference>
<keyword evidence="1" id="KW-0732">Signal</keyword>
<evidence type="ECO:0000256" key="1">
    <source>
        <dbReference type="HAMAP-Rule" id="MF_01411"/>
    </source>
</evidence>
<evidence type="ECO:0000259" key="2">
    <source>
        <dbReference type="Pfam" id="PF04453"/>
    </source>
</evidence>
<dbReference type="InterPro" id="IPR020889">
    <property type="entry name" value="LipoPS_assembly_LptD"/>
</dbReference>
<accession>A0ABW0SB59</accession>
<feature type="signal peptide" evidence="1">
    <location>
        <begin position="1"/>
        <end position="18"/>
    </location>
</feature>
<feature type="chain" id="PRO_5044907819" description="LPS-assembly protein LptD" evidence="1">
    <location>
        <begin position="19"/>
        <end position="693"/>
    </location>
</feature>
<reference evidence="4" key="1">
    <citation type="journal article" date="2019" name="Int. J. Syst. Evol. Microbiol.">
        <title>The Global Catalogue of Microorganisms (GCM) 10K type strain sequencing project: providing services to taxonomists for standard genome sequencing and annotation.</title>
        <authorList>
            <consortium name="The Broad Institute Genomics Platform"/>
            <consortium name="The Broad Institute Genome Sequencing Center for Infectious Disease"/>
            <person name="Wu L."/>
            <person name="Ma J."/>
        </authorList>
    </citation>
    <scope>NUCLEOTIDE SEQUENCE [LARGE SCALE GENOMIC DNA]</scope>
    <source>
        <strain evidence="4">KACC 11588</strain>
    </source>
</reference>
<dbReference type="InterPro" id="IPR050218">
    <property type="entry name" value="LptD"/>
</dbReference>
<comment type="subcellular location">
    <subcellularLocation>
        <location evidence="1">Cell outer membrane</location>
    </subcellularLocation>
</comment>
<proteinExistence type="inferred from homology"/>
<sequence precursor="true">MRRLLLALLLLLALPVRAQEAAVLVADSLVVTEGGRLVASGNVQAYHEGIVLSAAEVAYDPATERLLIAGPILIRDPQGTVVTAERAELDPRLEDGLLRGARLVLDRQLQLAANRLDRVGGLTALTGTAVTSCRVCAGRAPLWEIRAEQVIHDEAAEQLYFENARVLVRGVPILWVPRMRLPDPGNARATGLLIPRIRTTDRLGFGVKLPVFVELGPSRDVTLTPYVSSRTMTLETRYRQAFLSGELEMDGAASRDDLEDEARGYLAAEGRFRLTDRVDLTFEGTAVSDEAYLLDYGQSDADRLESSLRLSRVTAGSLLEAEVTHIRSLRDEEDEESLPPVLGRLSWERRRDAGGGTLTWGAAADGFLRTGDGSGDAARDVTRAGAMAEWRGDRVLGPGLLLEGEVRGALDAWRVTDDDSYPDPLFRAAPGAAATLRWPLVRRSGTAADLLEPVASLGWQAAWGDEPPDEDSRLPELDEANLFALSRLPGEDEVEAGGRLSLGLAWTRTGQGYASTLALGRVLRTEPLDASGASGLGGTASDWLLSGQLDLAGGFALDARTLLEAGEIGKSEARVGWANRAVSLSAAYLFLPADAAEDRADLAAEWTVDAEWRPSARWTLGIGTRYDVASGTPARAGLDLGWRSECVEVDVSVSRRYTSSDDTEPSTDFGLSVNLNGFSAGRQARVTPGRCRG</sequence>
<comment type="similarity">
    <text evidence="1">Belongs to the LptD family.</text>
</comment>
<dbReference type="RefSeq" id="WP_209839100.1">
    <property type="nucleotide sequence ID" value="NZ_JAGGJP010000004.1"/>
</dbReference>
<dbReference type="PANTHER" id="PTHR30189:SF1">
    <property type="entry name" value="LPS-ASSEMBLY PROTEIN LPTD"/>
    <property type="match status" value="1"/>
</dbReference>
<name>A0ABW0SB59_9RHOB</name>
<keyword evidence="4" id="KW-1185">Reference proteome</keyword>
<comment type="subunit">
    <text evidence="1">Component of the lipopolysaccharide transport and assembly complex.</text>
</comment>
<evidence type="ECO:0000313" key="4">
    <source>
        <dbReference type="Proteomes" id="UP001596056"/>
    </source>
</evidence>
<gene>
    <name evidence="1" type="primary">lptD</name>
    <name evidence="3" type="ORF">ACFPOC_07055</name>
</gene>
<organism evidence="3 4">
    <name type="scientific">Rubellimicrobium aerolatum</name>
    <dbReference type="NCBI Taxonomy" id="490979"/>
    <lineage>
        <taxon>Bacteria</taxon>
        <taxon>Pseudomonadati</taxon>
        <taxon>Pseudomonadota</taxon>
        <taxon>Alphaproteobacteria</taxon>
        <taxon>Rhodobacterales</taxon>
        <taxon>Roseobacteraceae</taxon>
        <taxon>Rubellimicrobium</taxon>
    </lineage>
</organism>
<evidence type="ECO:0000313" key="3">
    <source>
        <dbReference type="EMBL" id="MFC5566178.1"/>
    </source>
</evidence>
<keyword evidence="1" id="KW-0998">Cell outer membrane</keyword>
<protein>
    <recommendedName>
        <fullName evidence="1">LPS-assembly protein LptD</fullName>
    </recommendedName>
</protein>
<dbReference type="PANTHER" id="PTHR30189">
    <property type="entry name" value="LPS-ASSEMBLY PROTEIN"/>
    <property type="match status" value="1"/>
</dbReference>
<comment type="caution">
    <text evidence="1">Lacks conserved residue(s) required for the propagation of feature annotation.</text>
</comment>
<dbReference type="HAMAP" id="MF_01411">
    <property type="entry name" value="LPS_assembly_LptD"/>
    <property type="match status" value="1"/>
</dbReference>
<dbReference type="Proteomes" id="UP001596056">
    <property type="component" value="Unassembled WGS sequence"/>
</dbReference>
<comment type="caution">
    <text evidence="3">The sequence shown here is derived from an EMBL/GenBank/DDBJ whole genome shotgun (WGS) entry which is preliminary data.</text>
</comment>
<keyword evidence="1" id="KW-0472">Membrane</keyword>
<comment type="function">
    <text evidence="1">Involved in the assembly of lipopolysaccharide (LPS) at the surface of the outer membrane.</text>
</comment>
<dbReference type="EMBL" id="JBHSNA010000004">
    <property type="protein sequence ID" value="MFC5566178.1"/>
    <property type="molecule type" value="Genomic_DNA"/>
</dbReference>